<dbReference type="EMBL" id="AMBO01000167">
    <property type="protein sequence ID" value="EKD05008.1"/>
    <property type="molecule type" value="Genomic_DNA"/>
</dbReference>
<reference evidence="2 3" key="1">
    <citation type="journal article" date="2012" name="Eukaryot. Cell">
        <title>Genome sequence of the Trichosporon asahii environmental strain CBS 8904.</title>
        <authorList>
            <person name="Yang R.Y."/>
            <person name="Li H.T."/>
            <person name="Zhu H."/>
            <person name="Zhou G.P."/>
            <person name="Wang M."/>
            <person name="Wang L."/>
        </authorList>
    </citation>
    <scope>NUCLEOTIDE SEQUENCE [LARGE SCALE GENOMIC DNA]</scope>
    <source>
        <strain evidence="2 3">CBS 8904</strain>
    </source>
</reference>
<keyword evidence="1" id="KW-1133">Transmembrane helix</keyword>
<dbReference type="AlphaFoldDB" id="K1W809"/>
<dbReference type="InParanoid" id="K1W809"/>
<proteinExistence type="predicted"/>
<keyword evidence="1" id="KW-0472">Membrane</keyword>
<keyword evidence="1" id="KW-0812">Transmembrane</keyword>
<evidence type="ECO:0000313" key="3">
    <source>
        <dbReference type="Proteomes" id="UP000006757"/>
    </source>
</evidence>
<feature type="transmembrane region" description="Helical" evidence="1">
    <location>
        <begin position="20"/>
        <end position="38"/>
    </location>
</feature>
<dbReference type="HOGENOM" id="CLU_877691_0_0_1"/>
<dbReference type="Proteomes" id="UP000006757">
    <property type="component" value="Unassembled WGS sequence"/>
</dbReference>
<name>K1W809_TRIAC</name>
<gene>
    <name evidence="2" type="ORF">A1Q2_00707</name>
</gene>
<evidence type="ECO:0000313" key="2">
    <source>
        <dbReference type="EMBL" id="EKD05008.1"/>
    </source>
</evidence>
<sequence length="317" mass="35032">MVDYIRQLVDNQDCQVVAQNAAVAYLALIVALSVRGLLEIGWAPRLLIEIILDLKKCLTWSSPHVISIKYHTHSQQWSHTGIFAPQHQRNPVERFPPNYRRQRLVHFGTTHIPNPASQNEQLEENSAPAKDPTVQAIVGPLLALQALDQKDISLSVATNIAYWKLGEAYGAFVESKVPFSNAHRNSRGVQKAVFDLPCDEQDFQAAPSSLRGQWSLKKRLQRARKYVFLVSIFGTSILLAAPEVAVTRVDGLRLTDLCKLAKGGTASGLVEDIVRQIRSQPVKPACLEGHIQEAKCTTIAPAESPTIFRPPALTDGP</sequence>
<accession>K1W809</accession>
<keyword evidence="3" id="KW-1185">Reference proteome</keyword>
<protein>
    <submittedName>
        <fullName evidence="2">Uncharacterized protein</fullName>
    </submittedName>
</protein>
<evidence type="ECO:0000256" key="1">
    <source>
        <dbReference type="SAM" id="Phobius"/>
    </source>
</evidence>
<comment type="caution">
    <text evidence="2">The sequence shown here is derived from an EMBL/GenBank/DDBJ whole genome shotgun (WGS) entry which is preliminary data.</text>
</comment>
<organism evidence="2 3">
    <name type="scientific">Trichosporon asahii var. asahii (strain CBS 8904)</name>
    <name type="common">Yeast</name>
    <dbReference type="NCBI Taxonomy" id="1220162"/>
    <lineage>
        <taxon>Eukaryota</taxon>
        <taxon>Fungi</taxon>
        <taxon>Dikarya</taxon>
        <taxon>Basidiomycota</taxon>
        <taxon>Agaricomycotina</taxon>
        <taxon>Tremellomycetes</taxon>
        <taxon>Trichosporonales</taxon>
        <taxon>Trichosporonaceae</taxon>
        <taxon>Trichosporon</taxon>
    </lineage>
</organism>